<dbReference type="OrthoDB" id="5293449at2"/>
<comment type="domain">
    <text evidence="6">Has three domains with a flexible linker between the domains II and III and assumes an 'L' shape. Domain III is highly mobile and contacts RuvB.</text>
</comment>
<dbReference type="Pfam" id="PF14520">
    <property type="entry name" value="HHH_5"/>
    <property type="match status" value="1"/>
</dbReference>
<dbReference type="InterPro" id="IPR010994">
    <property type="entry name" value="RuvA_2-like"/>
</dbReference>
<comment type="subcellular location">
    <subcellularLocation>
        <location evidence="6">Cytoplasm</location>
    </subcellularLocation>
</comment>
<dbReference type="GO" id="GO:0009379">
    <property type="term" value="C:Holliday junction helicase complex"/>
    <property type="evidence" value="ECO:0007669"/>
    <property type="project" value="InterPro"/>
</dbReference>
<accession>A0A4P8XVL8</accession>
<dbReference type="AlphaFoldDB" id="A0A4P8XVL8"/>
<dbReference type="GO" id="GO:0006310">
    <property type="term" value="P:DNA recombination"/>
    <property type="evidence" value="ECO:0007669"/>
    <property type="project" value="UniProtKB-UniRule"/>
</dbReference>
<feature type="region of interest" description="Domain III" evidence="6">
    <location>
        <begin position="155"/>
        <end position="198"/>
    </location>
</feature>
<dbReference type="InterPro" id="IPR012340">
    <property type="entry name" value="NA-bd_OB-fold"/>
</dbReference>
<dbReference type="KEGG" id="ruj:E5Z56_01225"/>
<keyword evidence="1 6" id="KW-0963">Cytoplasm</keyword>
<dbReference type="GO" id="GO:0006281">
    <property type="term" value="P:DNA repair"/>
    <property type="evidence" value="ECO:0007669"/>
    <property type="project" value="UniProtKB-UniRule"/>
</dbReference>
<dbReference type="HAMAP" id="MF_00031">
    <property type="entry name" value="DNA_HJ_migration_RuvA"/>
    <property type="match status" value="1"/>
</dbReference>
<dbReference type="Gene3D" id="2.40.50.140">
    <property type="entry name" value="Nucleic acid-binding proteins"/>
    <property type="match status" value="1"/>
</dbReference>
<dbReference type="InterPro" id="IPR013849">
    <property type="entry name" value="DNA_helicase_Holl-junc_RuvA_I"/>
</dbReference>
<feature type="domain" description="Helix-hairpin-helix DNA-binding motif class 1" evidence="7">
    <location>
        <begin position="107"/>
        <end position="126"/>
    </location>
</feature>
<dbReference type="SUPFAM" id="SSF47781">
    <property type="entry name" value="RuvA domain 2-like"/>
    <property type="match status" value="1"/>
</dbReference>
<dbReference type="EMBL" id="CP039381">
    <property type="protein sequence ID" value="QCT06069.1"/>
    <property type="molecule type" value="Genomic_DNA"/>
</dbReference>
<dbReference type="SMART" id="SM00278">
    <property type="entry name" value="HhH1"/>
    <property type="match status" value="2"/>
</dbReference>
<dbReference type="GO" id="GO:0005524">
    <property type="term" value="F:ATP binding"/>
    <property type="evidence" value="ECO:0007669"/>
    <property type="project" value="InterPro"/>
</dbReference>
<dbReference type="InterPro" id="IPR011114">
    <property type="entry name" value="RuvA_C"/>
</dbReference>
<comment type="function">
    <text evidence="6">The RuvA-RuvB-RuvC complex processes Holliday junction (HJ) DNA during genetic recombination and DNA repair, while the RuvA-RuvB complex plays an important role in the rescue of blocked DNA replication forks via replication fork reversal (RFR). RuvA specifically binds to HJ cruciform DNA, conferring on it an open structure. The RuvB hexamer acts as an ATP-dependent pump, pulling dsDNA into and through the RuvAB complex. HJ branch migration allows RuvC to scan DNA until it finds its consensus sequence, where it cleaves and resolves the cruciform DNA.</text>
</comment>
<evidence type="ECO:0000256" key="3">
    <source>
        <dbReference type="ARBA" id="ARBA00023125"/>
    </source>
</evidence>
<dbReference type="GO" id="GO:0000400">
    <property type="term" value="F:four-way junction DNA binding"/>
    <property type="evidence" value="ECO:0007669"/>
    <property type="project" value="UniProtKB-UniRule"/>
</dbReference>
<evidence type="ECO:0000313" key="8">
    <source>
        <dbReference type="EMBL" id="QCT06069.1"/>
    </source>
</evidence>
<dbReference type="SUPFAM" id="SSF50249">
    <property type="entry name" value="Nucleic acid-binding proteins"/>
    <property type="match status" value="1"/>
</dbReference>
<evidence type="ECO:0000256" key="1">
    <source>
        <dbReference type="ARBA" id="ARBA00022490"/>
    </source>
</evidence>
<dbReference type="Proteomes" id="UP000301475">
    <property type="component" value="Chromosome"/>
</dbReference>
<comment type="caution">
    <text evidence="6">Lacks conserved residue(s) required for the propagation of feature annotation.</text>
</comment>
<evidence type="ECO:0000313" key="9">
    <source>
        <dbReference type="Proteomes" id="UP000301475"/>
    </source>
</evidence>
<evidence type="ECO:0000259" key="7">
    <source>
        <dbReference type="SMART" id="SM00278"/>
    </source>
</evidence>
<evidence type="ECO:0000256" key="5">
    <source>
        <dbReference type="ARBA" id="ARBA00023204"/>
    </source>
</evidence>
<dbReference type="GO" id="GO:0005737">
    <property type="term" value="C:cytoplasm"/>
    <property type="evidence" value="ECO:0007669"/>
    <property type="project" value="UniProtKB-SubCell"/>
</dbReference>
<sequence length="198" mass="21036">MIYSLKGTLVHTEQNLAVVECGGVGYGCRTTLNTLKDLKLNTEVKLYTYMSVREDAVELFGFSTVSELNTYKLLINVNGVGPKAGISILSILSPEQVAVAVSSGDFKTITQANGIGPKMAQRIVLELKDKFKSIEFEGNAETTDGIAVKAPTGNIPAAVQALAVLGFSSAEVTPILTKLDPSLSVEQMIGATLKKLGR</sequence>
<dbReference type="Gene3D" id="1.10.150.20">
    <property type="entry name" value="5' to 3' exonuclease, C-terminal subdomain"/>
    <property type="match status" value="1"/>
</dbReference>
<gene>
    <name evidence="6 8" type="primary">ruvA</name>
    <name evidence="8" type="ORF">E5Z56_01225</name>
</gene>
<dbReference type="GO" id="GO:0048476">
    <property type="term" value="C:Holliday junction resolvase complex"/>
    <property type="evidence" value="ECO:0007669"/>
    <property type="project" value="UniProtKB-UniRule"/>
</dbReference>
<evidence type="ECO:0000256" key="2">
    <source>
        <dbReference type="ARBA" id="ARBA00022763"/>
    </source>
</evidence>
<protein>
    <recommendedName>
        <fullName evidence="6">Holliday junction branch migration complex subunit RuvA</fullName>
    </recommendedName>
</protein>
<comment type="similarity">
    <text evidence="6">Belongs to the RuvA family.</text>
</comment>
<dbReference type="InterPro" id="IPR003583">
    <property type="entry name" value="Hlx-hairpin-Hlx_DNA-bd_motif"/>
</dbReference>
<dbReference type="CDD" id="cd14332">
    <property type="entry name" value="UBA_RuvA_C"/>
    <property type="match status" value="1"/>
</dbReference>
<dbReference type="GO" id="GO:0009378">
    <property type="term" value="F:four-way junction helicase activity"/>
    <property type="evidence" value="ECO:0007669"/>
    <property type="project" value="InterPro"/>
</dbReference>
<keyword evidence="4 6" id="KW-0233">DNA recombination</keyword>
<dbReference type="Pfam" id="PF01330">
    <property type="entry name" value="RuvA_N"/>
    <property type="match status" value="1"/>
</dbReference>
<keyword evidence="9" id="KW-1185">Reference proteome</keyword>
<dbReference type="NCBIfam" id="TIGR00084">
    <property type="entry name" value="ruvA"/>
    <property type="match status" value="1"/>
</dbReference>
<dbReference type="RefSeq" id="WP_138156166.1">
    <property type="nucleotide sequence ID" value="NZ_CP039381.1"/>
</dbReference>
<evidence type="ECO:0000256" key="6">
    <source>
        <dbReference type="HAMAP-Rule" id="MF_00031"/>
    </source>
</evidence>
<keyword evidence="3 6" id="KW-0238">DNA-binding</keyword>
<proteinExistence type="inferred from homology"/>
<dbReference type="Pfam" id="PF07499">
    <property type="entry name" value="RuvA_C"/>
    <property type="match status" value="1"/>
</dbReference>
<reference evidence="8 9" key="1">
    <citation type="submission" date="2019-04" db="EMBL/GenBank/DDBJ databases">
        <authorList>
            <person name="Embree M."/>
            <person name="Gaffney J.R."/>
        </authorList>
    </citation>
    <scope>NUCLEOTIDE SEQUENCE [LARGE SCALE GENOMIC DNA]</scope>
    <source>
        <strain evidence="8 9">JE7A12</strain>
    </source>
</reference>
<name>A0A4P8XVL8_9FIRM</name>
<organism evidence="8 9">
    <name type="scientific">Ruminococcus bovis</name>
    <dbReference type="NCBI Taxonomy" id="2564099"/>
    <lineage>
        <taxon>Bacteria</taxon>
        <taxon>Bacillati</taxon>
        <taxon>Bacillota</taxon>
        <taxon>Clostridia</taxon>
        <taxon>Eubacteriales</taxon>
        <taxon>Oscillospiraceae</taxon>
        <taxon>Ruminococcus</taxon>
    </lineage>
</organism>
<evidence type="ECO:0000256" key="4">
    <source>
        <dbReference type="ARBA" id="ARBA00023172"/>
    </source>
</evidence>
<keyword evidence="5 6" id="KW-0234">DNA repair</keyword>
<keyword evidence="2 6" id="KW-0227">DNA damage</keyword>
<feature type="domain" description="Helix-hairpin-helix DNA-binding motif class 1" evidence="7">
    <location>
        <begin position="72"/>
        <end position="91"/>
    </location>
</feature>
<dbReference type="InterPro" id="IPR000085">
    <property type="entry name" value="RuvA"/>
</dbReference>
<comment type="subunit">
    <text evidence="6">Homotetramer. Forms an RuvA(8)-RuvB(12)-Holliday junction (HJ) complex. HJ DNA is sandwiched between 2 RuvA tetramers; dsDNA enters through RuvA and exits via RuvB. An RuvB hexamer assembles on each DNA strand where it exits the tetramer. Each RuvB hexamer is contacted by two RuvA subunits (via domain III) on 2 adjacent RuvB subunits; this complex drives branch migration. In the full resolvosome a probable DNA-RuvA(4)-RuvB(12)-RuvC(2) complex forms which resolves the HJ.</text>
</comment>